<name>A0A8T2S3H4_CERRI</name>
<comment type="caution">
    <text evidence="1">The sequence shown here is derived from an EMBL/GenBank/DDBJ whole genome shotgun (WGS) entry which is preliminary data.</text>
</comment>
<dbReference type="SUPFAM" id="SSF53474">
    <property type="entry name" value="alpha/beta-Hydrolases"/>
    <property type="match status" value="1"/>
</dbReference>
<accession>A0A8T2S3H4</accession>
<protein>
    <recommendedName>
        <fullName evidence="3">GPI inositol-deacylase</fullName>
    </recommendedName>
</protein>
<dbReference type="PANTHER" id="PTHR47909">
    <property type="entry name" value="ALPHA/BETA-HYDROLASES SUPERFAMILY PROTEIN"/>
    <property type="match status" value="1"/>
</dbReference>
<keyword evidence="2" id="KW-1185">Reference proteome</keyword>
<dbReference type="Proteomes" id="UP000825935">
    <property type="component" value="Chromosome 22"/>
</dbReference>
<dbReference type="OMA" id="CPAQFCV"/>
<dbReference type="AlphaFoldDB" id="A0A8T2S3H4"/>
<dbReference type="InterPro" id="IPR029058">
    <property type="entry name" value="AB_hydrolase_fold"/>
</dbReference>
<proteinExistence type="predicted"/>
<dbReference type="OrthoDB" id="348976at2759"/>
<evidence type="ECO:0000313" key="2">
    <source>
        <dbReference type="Proteomes" id="UP000825935"/>
    </source>
</evidence>
<reference evidence="1" key="1">
    <citation type="submission" date="2021-08" db="EMBL/GenBank/DDBJ databases">
        <title>WGS assembly of Ceratopteris richardii.</title>
        <authorList>
            <person name="Marchant D.B."/>
            <person name="Chen G."/>
            <person name="Jenkins J."/>
            <person name="Shu S."/>
            <person name="Leebens-Mack J."/>
            <person name="Grimwood J."/>
            <person name="Schmutz J."/>
            <person name="Soltis P."/>
            <person name="Soltis D."/>
            <person name="Chen Z.-H."/>
        </authorList>
    </citation>
    <scope>NUCLEOTIDE SEQUENCE</scope>
    <source>
        <strain evidence="1">Whitten #5841</strain>
        <tissue evidence="1">Leaf</tissue>
    </source>
</reference>
<evidence type="ECO:0008006" key="3">
    <source>
        <dbReference type="Google" id="ProtNLM"/>
    </source>
</evidence>
<dbReference type="PANTHER" id="PTHR47909:SF2">
    <property type="entry name" value="GPI INOSITOL-DEACYLASE"/>
    <property type="match status" value="1"/>
</dbReference>
<dbReference type="EMBL" id="CM035427">
    <property type="protein sequence ID" value="KAH7306672.1"/>
    <property type="molecule type" value="Genomic_DNA"/>
</dbReference>
<organism evidence="1 2">
    <name type="scientific">Ceratopteris richardii</name>
    <name type="common">Triangle waterfern</name>
    <dbReference type="NCBI Taxonomy" id="49495"/>
    <lineage>
        <taxon>Eukaryota</taxon>
        <taxon>Viridiplantae</taxon>
        <taxon>Streptophyta</taxon>
        <taxon>Embryophyta</taxon>
        <taxon>Tracheophyta</taxon>
        <taxon>Polypodiopsida</taxon>
        <taxon>Polypodiidae</taxon>
        <taxon>Polypodiales</taxon>
        <taxon>Pteridineae</taxon>
        <taxon>Pteridaceae</taxon>
        <taxon>Parkerioideae</taxon>
        <taxon>Ceratopteris</taxon>
    </lineage>
</organism>
<sequence>MACTYQRLFHCCLHIHHHDQSSLHSRSAGTPCHSLAVPDGHRALYFASSRALITSEDQQIHLPYPHYKTSVSISRPVVILPGLGNNSNDYIELVSSLKNRGLDATVAKVSRSDWLRNVRGLVDRRSWSRKLSPRPLLDWYFERMKQAIAEAKLSAGDDTKVSLLAHSAGGWIARVYMLEYGIDDISMLLSLGTPHLPPPKGVPGVVDQTGGLLDYVNRACPGDCFAPDVKYICVAGRFLKGERIILSEVQAIARAASKKSSHHSRRKQWAPTLKACLVGQSYKQVCGQADVWGDGIVPEVSAHLHGARNITLDGVYHSMLGARYPDKPWYGSPGVLEQWVHYLE</sequence>
<gene>
    <name evidence="1" type="ORF">KP509_22G024400</name>
</gene>
<evidence type="ECO:0000313" key="1">
    <source>
        <dbReference type="EMBL" id="KAH7306672.1"/>
    </source>
</evidence>
<dbReference type="Gene3D" id="3.40.50.1820">
    <property type="entry name" value="alpha/beta hydrolase"/>
    <property type="match status" value="1"/>
</dbReference>